<dbReference type="GO" id="GO:0022857">
    <property type="term" value="F:transmembrane transporter activity"/>
    <property type="evidence" value="ECO:0007669"/>
    <property type="project" value="InterPro"/>
</dbReference>
<evidence type="ECO:0000256" key="5">
    <source>
        <dbReference type="SAM" id="Coils"/>
    </source>
</evidence>
<dbReference type="GO" id="GO:0030313">
    <property type="term" value="C:cell envelope"/>
    <property type="evidence" value="ECO:0007669"/>
    <property type="project" value="UniProtKB-SubCell"/>
</dbReference>
<keyword evidence="4 5" id="KW-0175">Coiled coil</keyword>
<dbReference type="PANTHER" id="PTHR32347">
    <property type="entry name" value="EFFLUX SYSTEM COMPONENT YKNX-RELATED"/>
    <property type="match status" value="1"/>
</dbReference>
<dbReference type="EMBL" id="CP000853">
    <property type="protein sequence ID" value="ABW20148.1"/>
    <property type="molecule type" value="Genomic_DNA"/>
</dbReference>
<keyword evidence="6" id="KW-1133">Transmembrane helix</keyword>
<keyword evidence="6" id="KW-0812">Transmembrane</keyword>
<dbReference type="OrthoDB" id="9791520at2"/>
<dbReference type="Gene3D" id="2.40.30.170">
    <property type="match status" value="1"/>
</dbReference>
<evidence type="ECO:0000256" key="2">
    <source>
        <dbReference type="ARBA" id="ARBA00009477"/>
    </source>
</evidence>
<dbReference type="Gene3D" id="2.40.50.100">
    <property type="match status" value="2"/>
</dbReference>
<dbReference type="HOGENOM" id="CLU_018816_1_2_9"/>
<evidence type="ECO:0000313" key="10">
    <source>
        <dbReference type="Proteomes" id="UP000000269"/>
    </source>
</evidence>
<comment type="similarity">
    <text evidence="2">Belongs to the membrane fusion protein (MFP) (TC 8.A.1) family.</text>
</comment>
<dbReference type="InterPro" id="IPR050465">
    <property type="entry name" value="UPF0194_transport"/>
</dbReference>
<reference evidence="10" key="1">
    <citation type="submission" date="2007-10" db="EMBL/GenBank/DDBJ databases">
        <title>Complete genome of Alkaliphilus oremlandii OhILAs.</title>
        <authorList>
            <person name="Copeland A."/>
            <person name="Lucas S."/>
            <person name="Lapidus A."/>
            <person name="Barry K."/>
            <person name="Detter J.C."/>
            <person name="Glavina del Rio T."/>
            <person name="Hammon N."/>
            <person name="Israni S."/>
            <person name="Dalin E."/>
            <person name="Tice H."/>
            <person name="Pitluck S."/>
            <person name="Chain P."/>
            <person name="Malfatti S."/>
            <person name="Shin M."/>
            <person name="Vergez L."/>
            <person name="Schmutz J."/>
            <person name="Larimer F."/>
            <person name="Land M."/>
            <person name="Hauser L."/>
            <person name="Kyrpides N."/>
            <person name="Mikhailova N."/>
            <person name="Stolz J.F."/>
            <person name="Dawson A."/>
            <person name="Fisher E."/>
            <person name="Crable B."/>
            <person name="Perera E."/>
            <person name="Lisak J."/>
            <person name="Ranganathan M."/>
            <person name="Basu P."/>
            <person name="Richardson P."/>
        </authorList>
    </citation>
    <scope>NUCLEOTIDE SEQUENCE [LARGE SCALE GENOMIC DNA]</scope>
    <source>
        <strain evidence="10">OhILAs</strain>
    </source>
</reference>
<feature type="transmembrane region" description="Helical" evidence="6">
    <location>
        <begin position="5"/>
        <end position="22"/>
    </location>
</feature>
<comment type="subcellular location">
    <subcellularLocation>
        <location evidence="1">Cell envelope</location>
    </subcellularLocation>
</comment>
<gene>
    <name evidence="9" type="ordered locus">Clos_2617</name>
</gene>
<dbReference type="Pfam" id="PF25989">
    <property type="entry name" value="YknX_C"/>
    <property type="match status" value="1"/>
</dbReference>
<evidence type="ECO:0000256" key="3">
    <source>
        <dbReference type="ARBA" id="ARBA00022448"/>
    </source>
</evidence>
<dbReference type="NCBIfam" id="TIGR01730">
    <property type="entry name" value="RND_mfp"/>
    <property type="match status" value="1"/>
</dbReference>
<evidence type="ECO:0000259" key="7">
    <source>
        <dbReference type="Pfam" id="PF25973"/>
    </source>
</evidence>
<feature type="domain" description="CzcB-like barrel-sandwich hybrid" evidence="7">
    <location>
        <begin position="56"/>
        <end position="247"/>
    </location>
</feature>
<dbReference type="STRING" id="350688.Clos_2617"/>
<feature type="coiled-coil region" evidence="5">
    <location>
        <begin position="88"/>
        <end position="212"/>
    </location>
</feature>
<dbReference type="RefSeq" id="WP_012160455.1">
    <property type="nucleotide sequence ID" value="NC_009922.1"/>
</dbReference>
<evidence type="ECO:0000313" key="9">
    <source>
        <dbReference type="EMBL" id="ABW20148.1"/>
    </source>
</evidence>
<dbReference type="InterPro" id="IPR058647">
    <property type="entry name" value="BSH_CzcB-like"/>
</dbReference>
<evidence type="ECO:0000256" key="1">
    <source>
        <dbReference type="ARBA" id="ARBA00004196"/>
    </source>
</evidence>
<dbReference type="GO" id="GO:0016020">
    <property type="term" value="C:membrane"/>
    <property type="evidence" value="ECO:0007669"/>
    <property type="project" value="InterPro"/>
</dbReference>
<evidence type="ECO:0000259" key="8">
    <source>
        <dbReference type="Pfam" id="PF25989"/>
    </source>
</evidence>
<sequence length="409" mass="45494">MKKKIGIGIIVVLMVVAVVYMTNRSTAVEVNMGAAIRGDIWEYVEELGVVKSKNNANVYANAVGTVTDVFVDIGDEIKKGDVLVKLDGEKLSRQIAELESQRSAILAQYNEAKKPTDSRAIEKLDLEIKEIEKRIRTAEEVVRNKKVLYDAGAISNEEYQNALRSLETEGNNLEKVKLDLELMKKPVSENTVIQYEAQLKQLDLQRQALEKSGENFTIVAPIDGTVVSKLVEKGNYLQPGTPVMEIGNMNQLYIESDILVGDIAKVHENAKVVISNKDLGIENLEGVVEKIHPNAFSKISNLGLQQKRVKVDIEMKEAVNNLKPEYDLDVKIIADSKSNTVLIPENAVFNLDEKDCIFVVEKDKAVIREVKQGIKSGRQVEILSGLEEGDRVILSPDKTIKEGIIVKEK</sequence>
<protein>
    <submittedName>
        <fullName evidence="9">Efflux transporter, RND family, MFP subunit</fullName>
    </submittedName>
</protein>
<proteinExistence type="inferred from homology"/>
<dbReference type="AlphaFoldDB" id="A8MK16"/>
<accession>A8MK16</accession>
<dbReference type="eggNOG" id="COG0845">
    <property type="taxonomic scope" value="Bacteria"/>
</dbReference>
<dbReference type="KEGG" id="aoe:Clos_2617"/>
<dbReference type="Gene3D" id="2.40.420.20">
    <property type="match status" value="1"/>
</dbReference>
<evidence type="ECO:0000256" key="6">
    <source>
        <dbReference type="SAM" id="Phobius"/>
    </source>
</evidence>
<name>A8MK16_ALKOO</name>
<dbReference type="SUPFAM" id="SSF111369">
    <property type="entry name" value="HlyD-like secretion proteins"/>
    <property type="match status" value="1"/>
</dbReference>
<evidence type="ECO:0000256" key="4">
    <source>
        <dbReference type="ARBA" id="ARBA00023054"/>
    </source>
</evidence>
<dbReference type="FunFam" id="2.40.420.20:FF:000006">
    <property type="entry name" value="RND family efflux transporter MFP subunit"/>
    <property type="match status" value="1"/>
</dbReference>
<dbReference type="InterPro" id="IPR006143">
    <property type="entry name" value="RND_pump_MFP"/>
</dbReference>
<keyword evidence="10" id="KW-1185">Reference proteome</keyword>
<organism evidence="9 10">
    <name type="scientific">Alkaliphilus oremlandii (strain OhILAs)</name>
    <name type="common">Clostridium oremlandii (strain OhILAs)</name>
    <dbReference type="NCBI Taxonomy" id="350688"/>
    <lineage>
        <taxon>Bacteria</taxon>
        <taxon>Bacillati</taxon>
        <taxon>Bacillota</taxon>
        <taxon>Clostridia</taxon>
        <taxon>Peptostreptococcales</taxon>
        <taxon>Natronincolaceae</taxon>
        <taxon>Alkaliphilus</taxon>
    </lineage>
</organism>
<dbReference type="InterPro" id="IPR058637">
    <property type="entry name" value="YknX-like_C"/>
</dbReference>
<feature type="domain" description="YknX-like C-terminal permuted SH3-like" evidence="8">
    <location>
        <begin position="343"/>
        <end position="407"/>
    </location>
</feature>
<keyword evidence="6" id="KW-0472">Membrane</keyword>
<keyword evidence="3" id="KW-0813">Transport</keyword>
<dbReference type="Proteomes" id="UP000000269">
    <property type="component" value="Chromosome"/>
</dbReference>
<dbReference type="Pfam" id="PF25973">
    <property type="entry name" value="BSH_CzcB"/>
    <property type="match status" value="1"/>
</dbReference>